<dbReference type="Proteomes" id="UP000822476">
    <property type="component" value="Unassembled WGS sequence"/>
</dbReference>
<dbReference type="PANTHER" id="PTHR45956">
    <property type="entry name" value="RUN AND FYVE DOMAIN-CONTAINING PROTEIN 2-LIKE PROTEIN"/>
    <property type="match status" value="1"/>
</dbReference>
<gene>
    <name evidence="2" type="ORF">EG68_06267</name>
</gene>
<name>A0A8S9YUW9_9TREM</name>
<dbReference type="InterPro" id="IPR047335">
    <property type="entry name" value="RUFY1-3"/>
</dbReference>
<organism evidence="2 3">
    <name type="scientific">Paragonimus skrjabini miyazakii</name>
    <dbReference type="NCBI Taxonomy" id="59628"/>
    <lineage>
        <taxon>Eukaryota</taxon>
        <taxon>Metazoa</taxon>
        <taxon>Spiralia</taxon>
        <taxon>Lophotrochozoa</taxon>
        <taxon>Platyhelminthes</taxon>
        <taxon>Trematoda</taxon>
        <taxon>Digenea</taxon>
        <taxon>Plagiorchiida</taxon>
        <taxon>Troglotremata</taxon>
        <taxon>Troglotrematidae</taxon>
        <taxon>Paragonimus</taxon>
    </lineage>
</organism>
<evidence type="ECO:0000313" key="3">
    <source>
        <dbReference type="Proteomes" id="UP000822476"/>
    </source>
</evidence>
<evidence type="ECO:0000256" key="1">
    <source>
        <dbReference type="ARBA" id="ARBA00023054"/>
    </source>
</evidence>
<sequence>MHFFSNRPGCHGSSLKVSLSVAPTRKRLDCAQVRQVTGEERTDALIAELDVLKLENRGLRIAKTIASKTARKKRKQTRQNCLLKYHFFYFLSVNTLFHLTDTEIDQYEFRLASVDAERVSLDRVLEQLRLQRVNQLQEEVEHWRTLCRERENSLSEVAAVVNSSKLEADNLRESHSAIQDAQWTVDSLVPNCSQCHVAFNVSRCRRVNQLQEEVEHWRTLCRERENSLSEVAAVVNSSKLEADNLRESHSAIQDAQWTVDSLVPNCSQCHVAFNVSRCRQSGPEELPRRCGSAIGVTICYFTDAAPNLEAAAK</sequence>
<accession>A0A8S9YUW9</accession>
<keyword evidence="3" id="KW-1185">Reference proteome</keyword>
<comment type="caution">
    <text evidence="2">The sequence shown here is derived from an EMBL/GenBank/DDBJ whole genome shotgun (WGS) entry which is preliminary data.</text>
</comment>
<dbReference type="PANTHER" id="PTHR45956:SF6">
    <property type="entry name" value="RUN DOMAIN-CONTAINING PROTEIN"/>
    <property type="match status" value="1"/>
</dbReference>
<proteinExistence type="predicted"/>
<keyword evidence="1" id="KW-0175">Coiled coil</keyword>
<dbReference type="AlphaFoldDB" id="A0A8S9YUW9"/>
<reference evidence="2" key="1">
    <citation type="submission" date="2019-07" db="EMBL/GenBank/DDBJ databases">
        <title>Annotation for the trematode Paragonimus miyazaki's.</title>
        <authorList>
            <person name="Choi Y.-J."/>
        </authorList>
    </citation>
    <scope>NUCLEOTIDE SEQUENCE</scope>
    <source>
        <strain evidence="2">Japan</strain>
    </source>
</reference>
<dbReference type="EMBL" id="JTDE01002849">
    <property type="protein sequence ID" value="KAF7256791.1"/>
    <property type="molecule type" value="Genomic_DNA"/>
</dbReference>
<dbReference type="OrthoDB" id="79871at2759"/>
<protein>
    <submittedName>
        <fullName evidence="2">Uncharacterized protein</fullName>
    </submittedName>
</protein>
<evidence type="ECO:0000313" key="2">
    <source>
        <dbReference type="EMBL" id="KAF7256791.1"/>
    </source>
</evidence>